<proteinExistence type="predicted"/>
<evidence type="ECO:0000313" key="3">
    <source>
        <dbReference type="EMBL" id="KAK8939111.1"/>
    </source>
</evidence>
<keyword evidence="1" id="KW-0812">Transmembrane</keyword>
<dbReference type="EMBL" id="JBBWWQ010000009">
    <property type="protein sequence ID" value="KAK8939111.1"/>
    <property type="molecule type" value="Genomic_DNA"/>
</dbReference>
<name>A0AAP0BIE2_9ASPA</name>
<dbReference type="InterPro" id="IPR055301">
    <property type="entry name" value="Lea14-like_2"/>
</dbReference>
<sequence>MEKSHEVHPPRKRRSGGTVIGSCALAAGFIILVAVGLTVAFFVVFRPRDPEIRVSSVQLPRFSSVNGTASFYFAQYAAVRNPNHAAFSHYDSSLQVLYAGGQIGFMYIPAGEIAGGHTVFMSASFPVDPFPVAASAGGGIVEVASRIRVKGRVKILMYFTHHVEAAAGCRLGVSTGNGSVIGFRC</sequence>
<dbReference type="InterPro" id="IPR004864">
    <property type="entry name" value="LEA_2"/>
</dbReference>
<keyword evidence="1" id="KW-1133">Transmembrane helix</keyword>
<dbReference type="AlphaFoldDB" id="A0AAP0BIE2"/>
<keyword evidence="4" id="KW-1185">Reference proteome</keyword>
<dbReference type="Pfam" id="PF03168">
    <property type="entry name" value="LEA_2"/>
    <property type="match status" value="1"/>
</dbReference>
<evidence type="ECO:0000256" key="1">
    <source>
        <dbReference type="SAM" id="Phobius"/>
    </source>
</evidence>
<comment type="caution">
    <text evidence="3">The sequence shown here is derived from an EMBL/GenBank/DDBJ whole genome shotgun (WGS) entry which is preliminary data.</text>
</comment>
<organism evidence="3 4">
    <name type="scientific">Platanthera zijinensis</name>
    <dbReference type="NCBI Taxonomy" id="2320716"/>
    <lineage>
        <taxon>Eukaryota</taxon>
        <taxon>Viridiplantae</taxon>
        <taxon>Streptophyta</taxon>
        <taxon>Embryophyta</taxon>
        <taxon>Tracheophyta</taxon>
        <taxon>Spermatophyta</taxon>
        <taxon>Magnoliopsida</taxon>
        <taxon>Liliopsida</taxon>
        <taxon>Asparagales</taxon>
        <taxon>Orchidaceae</taxon>
        <taxon>Orchidoideae</taxon>
        <taxon>Orchideae</taxon>
        <taxon>Orchidinae</taxon>
        <taxon>Platanthera</taxon>
    </lineage>
</organism>
<reference evidence="3 4" key="1">
    <citation type="journal article" date="2022" name="Nat. Plants">
        <title>Genomes of leafy and leafless Platanthera orchids illuminate the evolution of mycoheterotrophy.</title>
        <authorList>
            <person name="Li M.H."/>
            <person name="Liu K.W."/>
            <person name="Li Z."/>
            <person name="Lu H.C."/>
            <person name="Ye Q.L."/>
            <person name="Zhang D."/>
            <person name="Wang J.Y."/>
            <person name="Li Y.F."/>
            <person name="Zhong Z.M."/>
            <person name="Liu X."/>
            <person name="Yu X."/>
            <person name="Liu D.K."/>
            <person name="Tu X.D."/>
            <person name="Liu B."/>
            <person name="Hao Y."/>
            <person name="Liao X.Y."/>
            <person name="Jiang Y.T."/>
            <person name="Sun W.H."/>
            <person name="Chen J."/>
            <person name="Chen Y.Q."/>
            <person name="Ai Y."/>
            <person name="Zhai J.W."/>
            <person name="Wu S.S."/>
            <person name="Zhou Z."/>
            <person name="Hsiao Y.Y."/>
            <person name="Wu W.L."/>
            <person name="Chen Y.Y."/>
            <person name="Lin Y.F."/>
            <person name="Hsu J.L."/>
            <person name="Li C.Y."/>
            <person name="Wang Z.W."/>
            <person name="Zhao X."/>
            <person name="Zhong W.Y."/>
            <person name="Ma X.K."/>
            <person name="Ma L."/>
            <person name="Huang J."/>
            <person name="Chen G.Z."/>
            <person name="Huang M.Z."/>
            <person name="Huang L."/>
            <person name="Peng D.H."/>
            <person name="Luo Y.B."/>
            <person name="Zou S.Q."/>
            <person name="Chen S.P."/>
            <person name="Lan S."/>
            <person name="Tsai W.C."/>
            <person name="Van de Peer Y."/>
            <person name="Liu Z.J."/>
        </authorList>
    </citation>
    <scope>NUCLEOTIDE SEQUENCE [LARGE SCALE GENOMIC DNA]</scope>
    <source>
        <strain evidence="3">Lor287</strain>
    </source>
</reference>
<dbReference type="PANTHER" id="PTHR31852">
    <property type="entry name" value="LATE EMBRYOGENESIS ABUNDANT (LEA) HYDROXYPROLINE-RICH GLYCOPROTEIN FAMILY"/>
    <property type="match status" value="1"/>
</dbReference>
<accession>A0AAP0BIE2</accession>
<feature type="transmembrane region" description="Helical" evidence="1">
    <location>
        <begin position="19"/>
        <end position="45"/>
    </location>
</feature>
<dbReference type="Proteomes" id="UP001418222">
    <property type="component" value="Unassembled WGS sequence"/>
</dbReference>
<evidence type="ECO:0000313" key="4">
    <source>
        <dbReference type="Proteomes" id="UP001418222"/>
    </source>
</evidence>
<evidence type="ECO:0000259" key="2">
    <source>
        <dbReference type="Pfam" id="PF03168"/>
    </source>
</evidence>
<gene>
    <name evidence="3" type="ORF">KSP39_PZI011004</name>
</gene>
<keyword evidence="1" id="KW-0472">Membrane</keyword>
<feature type="domain" description="Late embryogenesis abundant protein LEA-2 subgroup" evidence="2">
    <location>
        <begin position="78"/>
        <end position="163"/>
    </location>
</feature>
<protein>
    <recommendedName>
        <fullName evidence="2">Late embryogenesis abundant protein LEA-2 subgroup domain-containing protein</fullName>
    </recommendedName>
</protein>